<dbReference type="GO" id="GO:0019464">
    <property type="term" value="P:glycine decarboxylation via glycine cleavage system"/>
    <property type="evidence" value="ECO:0007669"/>
    <property type="project" value="InterPro"/>
</dbReference>
<accession>A0A381Y4R1</accession>
<gene>
    <name evidence="4" type="ORF">METZ01_LOCUS124970</name>
</gene>
<dbReference type="InterPro" id="IPR000089">
    <property type="entry name" value="Biotin_lipoyl"/>
</dbReference>
<protein>
    <recommendedName>
        <fullName evidence="3">Lipoyl-binding domain-containing protein</fullName>
    </recommendedName>
</protein>
<dbReference type="InterPro" id="IPR011053">
    <property type="entry name" value="Single_hybrid_motif"/>
</dbReference>
<proteinExistence type="inferred from homology"/>
<comment type="similarity">
    <text evidence="1">Belongs to the GcvH family.</text>
</comment>
<dbReference type="Gene3D" id="2.40.50.100">
    <property type="match status" value="1"/>
</dbReference>
<dbReference type="SUPFAM" id="SSF51230">
    <property type="entry name" value="Single hybrid motif"/>
    <property type="match status" value="1"/>
</dbReference>
<keyword evidence="2" id="KW-0450">Lipoyl</keyword>
<sequence>MTPDQLKYSSEHEWIFVDENGVGLVGISQHAADSLGDVVFVDLPVVGDSVDQFGKMGEIESVKAFSELFSPVGGEVLEVNSILADAPDLVNESPYEKGWMIKVKLSDTSEIENLMTLAEYEDFVLESESN</sequence>
<dbReference type="GO" id="GO:0005960">
    <property type="term" value="C:glycine cleavage complex"/>
    <property type="evidence" value="ECO:0007669"/>
    <property type="project" value="InterPro"/>
</dbReference>
<dbReference type="GO" id="GO:0009249">
    <property type="term" value="P:protein lipoylation"/>
    <property type="evidence" value="ECO:0007669"/>
    <property type="project" value="TreeGrafter"/>
</dbReference>
<evidence type="ECO:0000259" key="3">
    <source>
        <dbReference type="PROSITE" id="PS50968"/>
    </source>
</evidence>
<dbReference type="Pfam" id="PF01597">
    <property type="entry name" value="GCV_H"/>
    <property type="match status" value="1"/>
</dbReference>
<organism evidence="4">
    <name type="scientific">marine metagenome</name>
    <dbReference type="NCBI Taxonomy" id="408172"/>
    <lineage>
        <taxon>unclassified sequences</taxon>
        <taxon>metagenomes</taxon>
        <taxon>ecological metagenomes</taxon>
    </lineage>
</organism>
<dbReference type="AlphaFoldDB" id="A0A381Y4R1"/>
<dbReference type="InterPro" id="IPR033753">
    <property type="entry name" value="GCV_H/Fam206"/>
</dbReference>
<name>A0A381Y4R1_9ZZZZ</name>
<dbReference type="CDD" id="cd06848">
    <property type="entry name" value="GCS_H"/>
    <property type="match status" value="1"/>
</dbReference>
<dbReference type="EMBL" id="UINC01017406">
    <property type="protein sequence ID" value="SVA72116.1"/>
    <property type="molecule type" value="Genomic_DNA"/>
</dbReference>
<feature type="domain" description="Lipoyl-binding" evidence="3">
    <location>
        <begin position="22"/>
        <end position="104"/>
    </location>
</feature>
<dbReference type="NCBIfam" id="NF002270">
    <property type="entry name" value="PRK01202.1"/>
    <property type="match status" value="1"/>
</dbReference>
<evidence type="ECO:0000313" key="4">
    <source>
        <dbReference type="EMBL" id="SVA72116.1"/>
    </source>
</evidence>
<dbReference type="PANTHER" id="PTHR11715:SF3">
    <property type="entry name" value="GLYCINE CLEAVAGE SYSTEM H PROTEIN-RELATED"/>
    <property type="match status" value="1"/>
</dbReference>
<dbReference type="PANTHER" id="PTHR11715">
    <property type="entry name" value="GLYCINE CLEAVAGE SYSTEM H PROTEIN"/>
    <property type="match status" value="1"/>
</dbReference>
<dbReference type="HAMAP" id="MF_00272">
    <property type="entry name" value="GcvH"/>
    <property type="match status" value="1"/>
</dbReference>
<dbReference type="InterPro" id="IPR017453">
    <property type="entry name" value="GCV_H_sub"/>
</dbReference>
<dbReference type="PROSITE" id="PS50968">
    <property type="entry name" value="BIOTINYL_LIPOYL"/>
    <property type="match status" value="1"/>
</dbReference>
<evidence type="ECO:0000256" key="2">
    <source>
        <dbReference type="ARBA" id="ARBA00022823"/>
    </source>
</evidence>
<evidence type="ECO:0000256" key="1">
    <source>
        <dbReference type="ARBA" id="ARBA00009249"/>
    </source>
</evidence>
<dbReference type="GO" id="GO:0005737">
    <property type="term" value="C:cytoplasm"/>
    <property type="evidence" value="ECO:0007669"/>
    <property type="project" value="TreeGrafter"/>
</dbReference>
<reference evidence="4" key="1">
    <citation type="submission" date="2018-05" db="EMBL/GenBank/DDBJ databases">
        <authorList>
            <person name="Lanie J.A."/>
            <person name="Ng W.-L."/>
            <person name="Kazmierczak K.M."/>
            <person name="Andrzejewski T.M."/>
            <person name="Davidsen T.M."/>
            <person name="Wayne K.J."/>
            <person name="Tettelin H."/>
            <person name="Glass J.I."/>
            <person name="Rusch D."/>
            <person name="Podicherti R."/>
            <person name="Tsui H.-C.T."/>
            <person name="Winkler M.E."/>
        </authorList>
    </citation>
    <scope>NUCLEOTIDE SEQUENCE</scope>
</reference>
<dbReference type="NCBIfam" id="TIGR00527">
    <property type="entry name" value="gcvH"/>
    <property type="match status" value="1"/>
</dbReference>
<dbReference type="InterPro" id="IPR002930">
    <property type="entry name" value="GCV_H"/>
</dbReference>